<evidence type="ECO:0000313" key="3">
    <source>
        <dbReference type="Proteomes" id="UP000265355"/>
    </source>
</evidence>
<reference evidence="2 3" key="1">
    <citation type="submission" date="2018-08" db="EMBL/GenBank/DDBJ databases">
        <title>Genome Sequence of Clavibacter michiganensis Subspecies type strains, and the Atypical Peach-Colored Strains Isolated from Tomato.</title>
        <authorList>
            <person name="Osdaghi E."/>
            <person name="Portier P."/>
            <person name="Briand M."/>
            <person name="Jacques M.-A."/>
        </authorList>
    </citation>
    <scope>NUCLEOTIDE SEQUENCE [LARGE SCALE GENOMIC DNA]</scope>
    <source>
        <strain evidence="2 3">CFBP 8216</strain>
    </source>
</reference>
<proteinExistence type="predicted"/>
<evidence type="ECO:0000256" key="1">
    <source>
        <dbReference type="SAM" id="SignalP"/>
    </source>
</evidence>
<sequence>MIAPAALLAIALGVTGAVMGPAAAAHAESGYRVCGVYNSATGGQYGTGLMVKIYKDDENKETCTQKMDFMRRYYAQAYPGSSAQLSFAMVTCEVFSSRIGADRGSDECLGPQVNKIYEYTSG</sequence>
<protein>
    <submittedName>
        <fullName evidence="2">Uncharacterized protein</fullName>
    </submittedName>
</protein>
<dbReference type="Proteomes" id="UP000265355">
    <property type="component" value="Unassembled WGS sequence"/>
</dbReference>
<keyword evidence="3" id="KW-1185">Reference proteome</keyword>
<feature type="chain" id="PRO_5045227089" evidence="1">
    <location>
        <begin position="28"/>
        <end position="122"/>
    </location>
</feature>
<evidence type="ECO:0000313" key="2">
    <source>
        <dbReference type="EMBL" id="RII91657.1"/>
    </source>
</evidence>
<comment type="caution">
    <text evidence="2">The sequence shown here is derived from an EMBL/GenBank/DDBJ whole genome shotgun (WGS) entry which is preliminary data.</text>
</comment>
<organism evidence="2 3">
    <name type="scientific">Clavibacter californiensis</name>
    <dbReference type="NCBI Taxonomy" id="1401995"/>
    <lineage>
        <taxon>Bacteria</taxon>
        <taxon>Bacillati</taxon>
        <taxon>Actinomycetota</taxon>
        <taxon>Actinomycetes</taxon>
        <taxon>Micrococcales</taxon>
        <taxon>Microbacteriaceae</taxon>
        <taxon>Clavibacter</taxon>
    </lineage>
</organism>
<gene>
    <name evidence="2" type="ORF">DZF98_08995</name>
</gene>
<keyword evidence="1" id="KW-0732">Signal</keyword>
<name>A0ABX9N6G9_9MICO</name>
<feature type="signal peptide" evidence="1">
    <location>
        <begin position="1"/>
        <end position="27"/>
    </location>
</feature>
<accession>A0ABX9N6G9</accession>
<dbReference type="EMBL" id="QWEE01000135">
    <property type="protein sequence ID" value="RII91657.1"/>
    <property type="molecule type" value="Genomic_DNA"/>
</dbReference>